<feature type="domain" description="Uncharacterized protein YyaB-like PH" evidence="2">
    <location>
        <begin position="67"/>
        <end position="128"/>
    </location>
</feature>
<evidence type="ECO:0000256" key="1">
    <source>
        <dbReference type="SAM" id="Phobius"/>
    </source>
</evidence>
<dbReference type="Proteomes" id="UP000616346">
    <property type="component" value="Unassembled WGS sequence"/>
</dbReference>
<evidence type="ECO:0000313" key="3">
    <source>
        <dbReference type="EMBL" id="MBD8000810.1"/>
    </source>
</evidence>
<feature type="transmembrane region" description="Helical" evidence="1">
    <location>
        <begin position="12"/>
        <end position="33"/>
    </location>
</feature>
<keyword evidence="1" id="KW-0812">Transmembrane</keyword>
<proteinExistence type="predicted"/>
<comment type="caution">
    <text evidence="3">The sequence shown here is derived from an EMBL/GenBank/DDBJ whole genome shotgun (WGS) entry which is preliminary data.</text>
</comment>
<gene>
    <name evidence="3" type="ORF">H9626_01025</name>
</gene>
<dbReference type="EMBL" id="JACSPQ010000001">
    <property type="protein sequence ID" value="MBD8000810.1"/>
    <property type="molecule type" value="Genomic_DNA"/>
</dbReference>
<dbReference type="InterPro" id="IPR009589">
    <property type="entry name" value="PH_YyaB-like"/>
</dbReference>
<evidence type="ECO:0000259" key="2">
    <source>
        <dbReference type="Pfam" id="PF06713"/>
    </source>
</evidence>
<dbReference type="RefSeq" id="WP_191709272.1">
    <property type="nucleotide sequence ID" value="NZ_JACSPQ010000001.1"/>
</dbReference>
<accession>A0ABR8V7R9</accession>
<keyword evidence="4" id="KW-1185">Reference proteome</keyword>
<dbReference type="Pfam" id="PF06713">
    <property type="entry name" value="bPH_4"/>
    <property type="match status" value="1"/>
</dbReference>
<keyword evidence="1" id="KW-1133">Transmembrane helix</keyword>
<keyword evidence="1" id="KW-0472">Membrane</keyword>
<organism evidence="3 4">
    <name type="scientific">Phocaeicola faecium</name>
    <dbReference type="NCBI Taxonomy" id="2762213"/>
    <lineage>
        <taxon>Bacteria</taxon>
        <taxon>Pseudomonadati</taxon>
        <taxon>Bacteroidota</taxon>
        <taxon>Bacteroidia</taxon>
        <taxon>Bacteroidales</taxon>
        <taxon>Bacteroidaceae</taxon>
        <taxon>Phocaeicola</taxon>
    </lineage>
</organism>
<feature type="transmembrane region" description="Helical" evidence="1">
    <location>
        <begin position="39"/>
        <end position="57"/>
    </location>
</feature>
<evidence type="ECO:0000313" key="4">
    <source>
        <dbReference type="Proteomes" id="UP000616346"/>
    </source>
</evidence>
<protein>
    <submittedName>
        <fullName evidence="3">PH domain-containing protein</fullName>
    </submittedName>
</protein>
<reference evidence="3 4" key="1">
    <citation type="submission" date="2020-08" db="EMBL/GenBank/DDBJ databases">
        <title>A Genomic Blueprint of the Chicken Gut Microbiome.</title>
        <authorList>
            <person name="Gilroy R."/>
            <person name="Ravi A."/>
            <person name="Getino M."/>
            <person name="Pursley I."/>
            <person name="Horton D.L."/>
            <person name="Alikhan N.-F."/>
            <person name="Baker D."/>
            <person name="Gharbi K."/>
            <person name="Hall N."/>
            <person name="Watson M."/>
            <person name="Adriaenssens E.M."/>
            <person name="Foster-Nyarko E."/>
            <person name="Jarju S."/>
            <person name="Secka A."/>
            <person name="Antonio M."/>
            <person name="Oren A."/>
            <person name="Chaudhuri R."/>
            <person name="La Ragione R.M."/>
            <person name="Hildebrand F."/>
            <person name="Pallen M.J."/>
        </authorList>
    </citation>
    <scope>NUCLEOTIDE SEQUENCE [LARGE SCALE GENOMIC DNA]</scope>
    <source>
        <strain evidence="3 4">Sa1YUN3</strain>
    </source>
</reference>
<name>A0ABR8V7R9_9BACT</name>
<sequence>MKVIQVNPKYKLWYAFGLFAVFLLLLSVYYAVTRNITETLYNVPTWGIPCIFIYYIFIHRMKIMITDEKKLVYKLSYSLFYETIHILEIDNIILEKGFLFNRVIIYYNAQEKIVLHPQDSSAFLESLKFVRKRDK</sequence>